<dbReference type="AlphaFoldDB" id="A0A1G9AHE9"/>
<dbReference type="RefSeq" id="WP_093214750.1">
    <property type="nucleotide sequence ID" value="NZ_FNFL01000004.1"/>
</dbReference>
<reference evidence="1 2" key="1">
    <citation type="submission" date="2016-10" db="EMBL/GenBank/DDBJ databases">
        <authorList>
            <person name="de Groot N.N."/>
        </authorList>
    </citation>
    <scope>NUCLEOTIDE SEQUENCE [LARGE SCALE GENOMIC DNA]</scope>
    <source>
        <strain evidence="1 2">CGMCC 1.6502</strain>
    </source>
</reference>
<name>A0A1G9AHE9_9BACI</name>
<evidence type="ECO:0000313" key="1">
    <source>
        <dbReference type="EMBL" id="SDK26779.1"/>
    </source>
</evidence>
<sequence length="223" mass="25162">MNQFKLFKEQEEKEGNRGQGDKNELALILNDVEWKLMPVGSDKVVLQGKASESVLRSDDDLQNHLYCATAITPDVLEVVSLDEETGIAKVKLVLSNEIIEKAENVFGDHVALINVGKFLEQVDVAAKKKGVNVASNIVRYEDQSINRSERIEAFNKGSLDLYFEKDTFFKYQNEYRIVAFGGDPSGPLQLELGDISEHVSIIETKQLLENDLIFTIRLEKLEE</sequence>
<accession>A0A1G9AHE9</accession>
<keyword evidence="2" id="KW-1185">Reference proteome</keyword>
<evidence type="ECO:0000313" key="2">
    <source>
        <dbReference type="Proteomes" id="UP000198694"/>
    </source>
</evidence>
<protein>
    <submittedName>
        <fullName evidence="1">Uncharacterized protein</fullName>
    </submittedName>
</protein>
<dbReference type="Proteomes" id="UP000198694">
    <property type="component" value="Unassembled WGS sequence"/>
</dbReference>
<proteinExistence type="predicted"/>
<organism evidence="1 2">
    <name type="scientific">Sediminibacillus albus</name>
    <dbReference type="NCBI Taxonomy" id="407036"/>
    <lineage>
        <taxon>Bacteria</taxon>
        <taxon>Bacillati</taxon>
        <taxon>Bacillota</taxon>
        <taxon>Bacilli</taxon>
        <taxon>Bacillales</taxon>
        <taxon>Bacillaceae</taxon>
        <taxon>Sediminibacillus</taxon>
    </lineage>
</organism>
<gene>
    <name evidence="1" type="ORF">SAMN05216243_2522</name>
</gene>
<dbReference type="EMBL" id="FNFL01000004">
    <property type="protein sequence ID" value="SDK26779.1"/>
    <property type="molecule type" value="Genomic_DNA"/>
</dbReference>